<dbReference type="Pfam" id="PF00300">
    <property type="entry name" value="His_Phos_1"/>
    <property type="match status" value="1"/>
</dbReference>
<name>A0ABQ1WA16_9BACT</name>
<accession>A0ABQ1WA16</accession>
<dbReference type="InterPro" id="IPR013078">
    <property type="entry name" value="His_Pase_superF_clade-1"/>
</dbReference>
<dbReference type="Proteomes" id="UP000634043">
    <property type="component" value="Unassembled WGS sequence"/>
</dbReference>
<evidence type="ECO:0000313" key="1">
    <source>
        <dbReference type="EMBL" id="GGG21732.1"/>
    </source>
</evidence>
<protein>
    <recommendedName>
        <fullName evidence="3">Histidine phosphatase family protein</fullName>
    </recommendedName>
</protein>
<dbReference type="SUPFAM" id="SSF53254">
    <property type="entry name" value="Phosphoglycerate mutase-like"/>
    <property type="match status" value="1"/>
</dbReference>
<keyword evidence="2" id="KW-1185">Reference proteome</keyword>
<gene>
    <name evidence="1" type="ORF">GCM10011323_27080</name>
</gene>
<reference evidence="2" key="1">
    <citation type="journal article" date="2019" name="Int. J. Syst. Evol. Microbiol.">
        <title>The Global Catalogue of Microorganisms (GCM) 10K type strain sequencing project: providing services to taxonomists for standard genome sequencing and annotation.</title>
        <authorList>
            <consortium name="The Broad Institute Genomics Platform"/>
            <consortium name="The Broad Institute Genome Sequencing Center for Infectious Disease"/>
            <person name="Wu L."/>
            <person name="Ma J."/>
        </authorList>
    </citation>
    <scope>NUCLEOTIDE SEQUENCE [LARGE SCALE GENOMIC DNA]</scope>
    <source>
        <strain evidence="2">CGMCC 1.12749</strain>
    </source>
</reference>
<dbReference type="RefSeq" id="WP_188502054.1">
    <property type="nucleotide sequence ID" value="NZ_BMFP01000005.1"/>
</dbReference>
<dbReference type="Gene3D" id="3.40.50.1240">
    <property type="entry name" value="Phosphoglycerate mutase-like"/>
    <property type="match status" value="1"/>
</dbReference>
<sequence>MLESRELTLRGVPETSRTKGRIFLIRHARPVVPKKGYFSKAAASDYISAYDAAEVEQFVMEHEAIPYQEVRQVYCSTLIRSQLTARQIFGDEVELVVRHEFREFERRIFSLPLLRLPIRLWLVSARVLWMMGLNSQGIETFRQAKRRAREAASFLAQQAEDNPPVILVAHGLLNNFIRWYLQDLGWKSVIKEGSGFLSVTMLEKK</sequence>
<organism evidence="1 2">
    <name type="scientific">Pontibacter amylolyticus</name>
    <dbReference type="NCBI Taxonomy" id="1424080"/>
    <lineage>
        <taxon>Bacteria</taxon>
        <taxon>Pseudomonadati</taxon>
        <taxon>Bacteroidota</taxon>
        <taxon>Cytophagia</taxon>
        <taxon>Cytophagales</taxon>
        <taxon>Hymenobacteraceae</taxon>
        <taxon>Pontibacter</taxon>
    </lineage>
</organism>
<evidence type="ECO:0000313" key="2">
    <source>
        <dbReference type="Proteomes" id="UP000634043"/>
    </source>
</evidence>
<evidence type="ECO:0008006" key="3">
    <source>
        <dbReference type="Google" id="ProtNLM"/>
    </source>
</evidence>
<dbReference type="EMBL" id="BMFP01000005">
    <property type="protein sequence ID" value="GGG21732.1"/>
    <property type="molecule type" value="Genomic_DNA"/>
</dbReference>
<dbReference type="InterPro" id="IPR029033">
    <property type="entry name" value="His_PPase_superfam"/>
</dbReference>
<proteinExistence type="predicted"/>
<comment type="caution">
    <text evidence="1">The sequence shown here is derived from an EMBL/GenBank/DDBJ whole genome shotgun (WGS) entry which is preliminary data.</text>
</comment>